<gene>
    <name evidence="2" type="ORF">TM448A08465_0003</name>
    <name evidence="3" type="ORF">TM448B05995_0008</name>
</gene>
<reference evidence="2" key="1">
    <citation type="submission" date="2020-03" db="EMBL/GenBank/DDBJ databases">
        <title>The deep terrestrial virosphere.</title>
        <authorList>
            <person name="Holmfeldt K."/>
            <person name="Nilsson E."/>
            <person name="Simone D."/>
            <person name="Lopez-Fernandez M."/>
            <person name="Wu X."/>
            <person name="de Brujin I."/>
            <person name="Lundin D."/>
            <person name="Andersson A."/>
            <person name="Bertilsson S."/>
            <person name="Dopson M."/>
        </authorList>
    </citation>
    <scope>NUCLEOTIDE SEQUENCE</scope>
    <source>
        <strain evidence="2">TM448A08465</strain>
        <strain evidence="3">TM448B05995</strain>
    </source>
</reference>
<organism evidence="2">
    <name type="scientific">viral metagenome</name>
    <dbReference type="NCBI Taxonomy" id="1070528"/>
    <lineage>
        <taxon>unclassified sequences</taxon>
        <taxon>metagenomes</taxon>
        <taxon>organismal metagenomes</taxon>
    </lineage>
</organism>
<keyword evidence="1" id="KW-0472">Membrane</keyword>
<accession>A0A6H2A4Y0</accession>
<proteinExistence type="predicted"/>
<dbReference type="EMBL" id="MT145145">
    <property type="protein sequence ID" value="QJI04072.1"/>
    <property type="molecule type" value="Genomic_DNA"/>
</dbReference>
<dbReference type="AlphaFoldDB" id="A0A6H2A4Y0"/>
<keyword evidence="1" id="KW-1133">Transmembrane helix</keyword>
<dbReference type="EMBL" id="MT144583">
    <property type="protein sequence ID" value="QJA55266.1"/>
    <property type="molecule type" value="Genomic_DNA"/>
</dbReference>
<protein>
    <submittedName>
        <fullName evidence="2">Uncharacterized protein</fullName>
    </submittedName>
</protein>
<feature type="transmembrane region" description="Helical" evidence="1">
    <location>
        <begin position="33"/>
        <end position="57"/>
    </location>
</feature>
<evidence type="ECO:0000256" key="1">
    <source>
        <dbReference type="SAM" id="Phobius"/>
    </source>
</evidence>
<evidence type="ECO:0000313" key="3">
    <source>
        <dbReference type="EMBL" id="QJI04072.1"/>
    </source>
</evidence>
<keyword evidence="1" id="KW-0812">Transmembrane</keyword>
<name>A0A6H2A4Y0_9ZZZZ</name>
<evidence type="ECO:0000313" key="2">
    <source>
        <dbReference type="EMBL" id="QJA55266.1"/>
    </source>
</evidence>
<sequence length="59" mass="6785">MRAWLAVPIGLLVVYAPIELSRCILAWPPDKELFIAELFFIWGTYTIAIILLTLALLRR</sequence>